<dbReference type="Pfam" id="PF09926">
    <property type="entry name" value="DUF2158"/>
    <property type="match status" value="1"/>
</dbReference>
<evidence type="ECO:0000313" key="1">
    <source>
        <dbReference type="EMBL" id="TSH90466.1"/>
    </source>
</evidence>
<protein>
    <submittedName>
        <fullName evidence="1">DUF2158 domain-containing protein</fullName>
    </submittedName>
</protein>
<keyword evidence="2" id="KW-1185">Reference proteome</keyword>
<dbReference type="EMBL" id="VLTJ01000039">
    <property type="protein sequence ID" value="TSH90466.1"/>
    <property type="molecule type" value="Genomic_DNA"/>
</dbReference>
<organism evidence="1 2">
    <name type="scientific">Verticiella sediminum</name>
    <dbReference type="NCBI Taxonomy" id="1247510"/>
    <lineage>
        <taxon>Bacteria</taxon>
        <taxon>Pseudomonadati</taxon>
        <taxon>Pseudomonadota</taxon>
        <taxon>Betaproteobacteria</taxon>
        <taxon>Burkholderiales</taxon>
        <taxon>Alcaligenaceae</taxon>
        <taxon>Verticiella</taxon>
    </lineage>
</organism>
<accession>A0A556AC45</accession>
<evidence type="ECO:0000313" key="2">
    <source>
        <dbReference type="Proteomes" id="UP000318405"/>
    </source>
</evidence>
<dbReference type="InterPro" id="IPR019226">
    <property type="entry name" value="DUF2158"/>
</dbReference>
<proteinExistence type="predicted"/>
<dbReference type="OrthoDB" id="7173769at2"/>
<reference evidence="1 2" key="1">
    <citation type="submission" date="2019-07" db="EMBL/GenBank/DDBJ databases">
        <title>Qingshengfaniella alkalisoli gen. nov., sp. nov., isolated from saline soil.</title>
        <authorList>
            <person name="Xu L."/>
            <person name="Huang X.-X."/>
            <person name="Sun J.-Q."/>
        </authorList>
    </citation>
    <scope>NUCLEOTIDE SEQUENCE [LARGE SCALE GENOMIC DNA]</scope>
    <source>
        <strain evidence="1 2">DSM 27279</strain>
    </source>
</reference>
<dbReference type="RefSeq" id="WP_143950383.1">
    <property type="nucleotide sequence ID" value="NZ_BAABMB010000003.1"/>
</dbReference>
<sequence>MFSVGDAVRLQSGGGWMTVVDVHEGSDSISCTWMAVDGTLGNATFPSAALKAVPQPRSASVAADIEIGDDLPPGPNLVYSTQKISGVGAAGLLGFMELQTVDDRLRTEVVVKDYLHLVDRAAPVPSDWDWTLALHAAHAQANDAGLSVSYRGINAMSVDANAMVPVGTDVDFCGCLIKPLNGIVASPTHDTLNVMFDVVDEGTPLVDVSIPLADTNLAAMSSRPLGGVEPGYWFLTSSVQICNRARNGTYSYAQSFKVIGDGVVQGPLSADLTASTWISVKHRANPRRWIELRNSTFPSDGYNNQTFIRVRRNMVRVVRSRVLEYINPHGLVDACALFDVDRASDVSFDDIIAPSRKQTGVTSGTYIFNVSAGAQIRYCECHTSPGRPVFASNYVNGLRVERCTLNRIDAHHSGHNIAAIDCTLTERGIFIGWGGGYISALRCIVYDSSVVGDRPDFSGDLFSGRLTVSDCEIRNSTGRTIAFVRLDSSGGGGVGNDYAPVRLPDSIIVERSRRVGPYPGADNLVLLGVDIAVQAGAVVYAPHQISVRGVAQNGPAYRFGNFVQLCRMLLHPNGWTTIDIVDCGGGPVAMTPFNPRGKTLDTGDEDSVSMRAIVGIRGCRAVYVQSYLRNSQLSLSECSVQRVDLRATAGNTSALEYYGCRLENPIILSGETHAKMCGAGVNASYPTVFSDCRVASDFDLSTASAIKGTVIRSGASPALPSGVTAALALAGWKASVFS</sequence>
<dbReference type="AlphaFoldDB" id="A0A556AC45"/>
<dbReference type="Proteomes" id="UP000318405">
    <property type="component" value="Unassembled WGS sequence"/>
</dbReference>
<comment type="caution">
    <text evidence="1">The sequence shown here is derived from an EMBL/GenBank/DDBJ whole genome shotgun (WGS) entry which is preliminary data.</text>
</comment>
<dbReference type="InterPro" id="IPR011050">
    <property type="entry name" value="Pectin_lyase_fold/virulence"/>
</dbReference>
<name>A0A556AC45_9BURK</name>
<gene>
    <name evidence="1" type="ORF">FOZ76_21870</name>
</gene>
<dbReference type="SUPFAM" id="SSF51126">
    <property type="entry name" value="Pectin lyase-like"/>
    <property type="match status" value="1"/>
</dbReference>